<dbReference type="PANTHER" id="PTHR10457">
    <property type="entry name" value="MEVALONATE KINASE/GALACTOKINASE"/>
    <property type="match status" value="1"/>
</dbReference>
<dbReference type="Proteomes" id="UP000037923">
    <property type="component" value="Unassembled WGS sequence"/>
</dbReference>
<dbReference type="InterPro" id="IPR014721">
    <property type="entry name" value="Ribsml_uS5_D2-typ_fold_subgr"/>
</dbReference>
<evidence type="ECO:0000256" key="3">
    <source>
        <dbReference type="ARBA" id="ARBA00022840"/>
    </source>
</evidence>
<proteinExistence type="inferred from homology"/>
<dbReference type="PIRSF" id="PIRSF000530">
    <property type="entry name" value="Galactokinase"/>
    <property type="match status" value="1"/>
</dbReference>
<dbReference type="EMBL" id="LGTL01000001">
    <property type="protein sequence ID" value="KPA86434.1"/>
    <property type="molecule type" value="Genomic_DNA"/>
</dbReference>
<dbReference type="VEuPathDB" id="TriTrypDB:LpyrH10_01_6010"/>
<dbReference type="OMA" id="TDHNRGK"/>
<dbReference type="InterPro" id="IPR020568">
    <property type="entry name" value="Ribosomal_Su5_D2-typ_SF"/>
</dbReference>
<feature type="domain" description="Galactokinase N-terminal" evidence="6">
    <location>
        <begin position="20"/>
        <end position="72"/>
    </location>
</feature>
<evidence type="ECO:0000313" key="7">
    <source>
        <dbReference type="EMBL" id="KPA86434.1"/>
    </source>
</evidence>
<keyword evidence="3" id="KW-0067">ATP-binding</keyword>
<dbReference type="InterPro" id="IPR006206">
    <property type="entry name" value="Mevalonate/galactokinase"/>
</dbReference>
<evidence type="ECO:0000259" key="4">
    <source>
        <dbReference type="Pfam" id="PF00288"/>
    </source>
</evidence>
<evidence type="ECO:0000259" key="6">
    <source>
        <dbReference type="Pfam" id="PF10509"/>
    </source>
</evidence>
<protein>
    <submittedName>
        <fullName evidence="7">Putative galactokinase</fullName>
    </submittedName>
</protein>
<dbReference type="InterPro" id="IPR019539">
    <property type="entry name" value="GalKase_N"/>
</dbReference>
<dbReference type="InterPro" id="IPR000705">
    <property type="entry name" value="Galactokinase"/>
</dbReference>
<evidence type="ECO:0000259" key="5">
    <source>
        <dbReference type="Pfam" id="PF08544"/>
    </source>
</evidence>
<dbReference type="GO" id="GO:0005524">
    <property type="term" value="F:ATP binding"/>
    <property type="evidence" value="ECO:0007669"/>
    <property type="project" value="UniProtKB-KW"/>
</dbReference>
<dbReference type="RefSeq" id="XP_015664873.1">
    <property type="nucleotide sequence ID" value="XM_015796865.1"/>
</dbReference>
<evidence type="ECO:0000256" key="1">
    <source>
        <dbReference type="ARBA" id="ARBA00006566"/>
    </source>
</evidence>
<feature type="domain" description="GHMP kinase C-terminal" evidence="5">
    <location>
        <begin position="358"/>
        <end position="433"/>
    </location>
</feature>
<keyword evidence="2" id="KW-0547">Nucleotide-binding</keyword>
<dbReference type="Pfam" id="PF08544">
    <property type="entry name" value="GHMP_kinases_C"/>
    <property type="match status" value="1"/>
</dbReference>
<dbReference type="SUPFAM" id="SSF54211">
    <property type="entry name" value="Ribosomal protein S5 domain 2-like"/>
    <property type="match status" value="1"/>
</dbReference>
<dbReference type="PRINTS" id="PR00959">
    <property type="entry name" value="MEVGALKINASE"/>
</dbReference>
<name>A0A0N0VHT1_LEPPY</name>
<dbReference type="InterPro" id="IPR036554">
    <property type="entry name" value="GHMP_kinase_C_sf"/>
</dbReference>
<dbReference type="InterPro" id="IPR006204">
    <property type="entry name" value="GHMP_kinase_N_dom"/>
</dbReference>
<dbReference type="OrthoDB" id="275179at2759"/>
<keyword evidence="7" id="KW-0808">Transferase</keyword>
<dbReference type="Gene3D" id="3.30.70.890">
    <property type="entry name" value="GHMP kinase, C-terminal domain"/>
    <property type="match status" value="1"/>
</dbReference>
<dbReference type="Pfam" id="PF00288">
    <property type="entry name" value="GHMP_kinases_N"/>
    <property type="match status" value="1"/>
</dbReference>
<dbReference type="GO" id="GO:0005829">
    <property type="term" value="C:cytosol"/>
    <property type="evidence" value="ECO:0007669"/>
    <property type="project" value="TreeGrafter"/>
</dbReference>
<organism evidence="7 8">
    <name type="scientific">Leptomonas pyrrhocoris</name>
    <name type="common">Firebug parasite</name>
    <dbReference type="NCBI Taxonomy" id="157538"/>
    <lineage>
        <taxon>Eukaryota</taxon>
        <taxon>Discoba</taxon>
        <taxon>Euglenozoa</taxon>
        <taxon>Kinetoplastea</taxon>
        <taxon>Metakinetoplastina</taxon>
        <taxon>Trypanosomatida</taxon>
        <taxon>Trypanosomatidae</taxon>
        <taxon>Leishmaniinae</taxon>
        <taxon>Leptomonas</taxon>
    </lineage>
</organism>
<dbReference type="Pfam" id="PF10509">
    <property type="entry name" value="GalKase_gal_bdg"/>
    <property type="match status" value="1"/>
</dbReference>
<gene>
    <name evidence="7" type="ORF">ABB37_00601</name>
</gene>
<dbReference type="PRINTS" id="PR00473">
    <property type="entry name" value="GALCTOKINASE"/>
</dbReference>
<keyword evidence="7" id="KW-0418">Kinase</keyword>
<evidence type="ECO:0000256" key="2">
    <source>
        <dbReference type="ARBA" id="ARBA00022741"/>
    </source>
</evidence>
<evidence type="ECO:0000313" key="8">
    <source>
        <dbReference type="Proteomes" id="UP000037923"/>
    </source>
</evidence>
<keyword evidence="8" id="KW-1185">Reference proteome</keyword>
<feature type="domain" description="GHMP kinase N-terminal" evidence="4">
    <location>
        <begin position="120"/>
        <end position="220"/>
    </location>
</feature>
<dbReference type="Gene3D" id="3.30.230.10">
    <property type="match status" value="1"/>
</dbReference>
<dbReference type="InterPro" id="IPR013750">
    <property type="entry name" value="GHMP_kinase_C_dom"/>
</dbReference>
<accession>A0A0N0VHT1</accession>
<dbReference type="GO" id="GO:0004335">
    <property type="term" value="F:galactokinase activity"/>
    <property type="evidence" value="ECO:0007669"/>
    <property type="project" value="InterPro"/>
</dbReference>
<comment type="similarity">
    <text evidence="1">Belongs to the GHMP kinase family. GalK subfamily.</text>
</comment>
<comment type="caution">
    <text evidence="7">The sequence shown here is derived from an EMBL/GenBank/DDBJ whole genome shotgun (WGS) entry which is preliminary data.</text>
</comment>
<dbReference type="AlphaFoldDB" id="A0A0N0VHT1"/>
<sequence length="464" mass="50603">MPASYPDSRIDATLALMKPKFLEVFKTEPSEVEWLLFTFAPGRVNFYGEHADYMGGYVCPGGLREGCHILVGRVAKYKDAKLRFATTKGQYYELASIAEGSQNKDWSTFARGAACIMLNDLKKDLDDAELQGMCLISHGTLPMGSGMSASASYDVALLMAIRSVALATYKAAPQTHPHHYPELHRGSREDKIKLTKQALLIETKYCGVNVGIMDQFSCVHATKDKFMALDCDTLTFKNHEIGNITGPDACFLLINSMVKHELTAGDHGNGYNAIRSDIEGAELAVSKTKLGGKPFKFCHIARNPTKFTTGDPVQFVADCKAAMTPSQYARGVFNVAEQIRTIDFINLSEPSCPLSPAERYKRAGELLNATHEGQRDALRISTPELNFIQEAINKEEGVAGGRLMGGGFGGCILLLLKKSAVDRVLRNVQAGFKAKFGLTPEAYPVELCDGGFTVSLWSGKASSL</sequence>
<dbReference type="GeneID" id="26900898"/>
<dbReference type="PANTHER" id="PTHR10457:SF7">
    <property type="entry name" value="GALACTOKINASE-RELATED"/>
    <property type="match status" value="1"/>
</dbReference>
<dbReference type="SUPFAM" id="SSF55060">
    <property type="entry name" value="GHMP Kinase, C-terminal domain"/>
    <property type="match status" value="1"/>
</dbReference>
<dbReference type="GO" id="GO:0006012">
    <property type="term" value="P:galactose metabolic process"/>
    <property type="evidence" value="ECO:0007669"/>
    <property type="project" value="InterPro"/>
</dbReference>
<reference evidence="7 8" key="1">
    <citation type="submission" date="2015-07" db="EMBL/GenBank/DDBJ databases">
        <title>High-quality genome of monoxenous trypanosomatid Leptomonas pyrrhocoris.</title>
        <authorList>
            <person name="Flegontov P."/>
            <person name="Butenko A."/>
            <person name="Firsov S."/>
            <person name="Vlcek C."/>
            <person name="Logacheva M.D."/>
            <person name="Field M."/>
            <person name="Filatov D."/>
            <person name="Flegontova O."/>
            <person name="Gerasimov E."/>
            <person name="Jackson A.P."/>
            <person name="Kelly S."/>
            <person name="Opperdoes F."/>
            <person name="O'Reilly A."/>
            <person name="Votypka J."/>
            <person name="Yurchenko V."/>
            <person name="Lukes J."/>
        </authorList>
    </citation>
    <scope>NUCLEOTIDE SEQUENCE [LARGE SCALE GENOMIC DNA]</scope>
    <source>
        <strain evidence="7">H10</strain>
    </source>
</reference>